<reference evidence="2 3" key="1">
    <citation type="journal article" date="2017" name="Genome Biol.">
        <title>New reference genome sequences of hot pepper reveal the massive evolution of plant disease-resistance genes by retroduplication.</title>
        <authorList>
            <person name="Kim S."/>
            <person name="Park J."/>
            <person name="Yeom S.I."/>
            <person name="Kim Y.M."/>
            <person name="Seo E."/>
            <person name="Kim K.T."/>
            <person name="Kim M.S."/>
            <person name="Lee J.M."/>
            <person name="Cheong K."/>
            <person name="Shin H.S."/>
            <person name="Kim S.B."/>
            <person name="Han K."/>
            <person name="Lee J."/>
            <person name="Park M."/>
            <person name="Lee H.A."/>
            <person name="Lee H.Y."/>
            <person name="Lee Y."/>
            <person name="Oh S."/>
            <person name="Lee J.H."/>
            <person name="Choi E."/>
            <person name="Choi E."/>
            <person name="Lee S.E."/>
            <person name="Jeon J."/>
            <person name="Kim H."/>
            <person name="Choi G."/>
            <person name="Song H."/>
            <person name="Lee J."/>
            <person name="Lee S.C."/>
            <person name="Kwon J.K."/>
            <person name="Lee H.Y."/>
            <person name="Koo N."/>
            <person name="Hong Y."/>
            <person name="Kim R.W."/>
            <person name="Kang W.H."/>
            <person name="Huh J.H."/>
            <person name="Kang B.C."/>
            <person name="Yang T.J."/>
            <person name="Lee Y.H."/>
            <person name="Bennetzen J.L."/>
            <person name="Choi D."/>
        </authorList>
    </citation>
    <scope>NUCLEOTIDE SEQUENCE [LARGE SCALE GENOMIC DNA]</scope>
    <source>
        <strain evidence="3">cv. PBC81</strain>
    </source>
</reference>
<dbReference type="OrthoDB" id="1303671at2759"/>
<dbReference type="PANTHER" id="PTHR31973:SF183">
    <property type="entry name" value="SWIM-TYPE DOMAIN-CONTAINING PROTEIN"/>
    <property type="match status" value="1"/>
</dbReference>
<reference evidence="3" key="2">
    <citation type="journal article" date="2017" name="J. Anim. Genet.">
        <title>Multiple reference genome sequences of hot pepper reveal the massive evolution of plant disease resistance genes by retroduplication.</title>
        <authorList>
            <person name="Kim S."/>
            <person name="Park J."/>
            <person name="Yeom S.-I."/>
            <person name="Kim Y.-M."/>
            <person name="Seo E."/>
            <person name="Kim K.-T."/>
            <person name="Kim M.-S."/>
            <person name="Lee J.M."/>
            <person name="Cheong K."/>
            <person name="Shin H.-S."/>
            <person name="Kim S.-B."/>
            <person name="Han K."/>
            <person name="Lee J."/>
            <person name="Park M."/>
            <person name="Lee H.-A."/>
            <person name="Lee H.-Y."/>
            <person name="Lee Y."/>
            <person name="Oh S."/>
            <person name="Lee J.H."/>
            <person name="Choi E."/>
            <person name="Choi E."/>
            <person name="Lee S.E."/>
            <person name="Jeon J."/>
            <person name="Kim H."/>
            <person name="Choi G."/>
            <person name="Song H."/>
            <person name="Lee J."/>
            <person name="Lee S.-C."/>
            <person name="Kwon J.-K."/>
            <person name="Lee H.-Y."/>
            <person name="Koo N."/>
            <person name="Hong Y."/>
            <person name="Kim R.W."/>
            <person name="Kang W.-H."/>
            <person name="Huh J.H."/>
            <person name="Kang B.-C."/>
            <person name="Yang T.-J."/>
            <person name="Lee Y.-H."/>
            <person name="Bennetzen J.L."/>
            <person name="Choi D."/>
        </authorList>
    </citation>
    <scope>NUCLEOTIDE SEQUENCE [LARGE SCALE GENOMIC DNA]</scope>
    <source>
        <strain evidence="3">cv. PBC81</strain>
    </source>
</reference>
<name>A0A2G2VKQ4_CAPBA</name>
<evidence type="ECO:0000313" key="2">
    <source>
        <dbReference type="EMBL" id="PHT33566.1"/>
    </source>
</evidence>
<keyword evidence="3" id="KW-1185">Reference proteome</keyword>
<organism evidence="2 3">
    <name type="scientific">Capsicum baccatum</name>
    <name type="common">Peruvian pepper</name>
    <dbReference type="NCBI Taxonomy" id="33114"/>
    <lineage>
        <taxon>Eukaryota</taxon>
        <taxon>Viridiplantae</taxon>
        <taxon>Streptophyta</taxon>
        <taxon>Embryophyta</taxon>
        <taxon>Tracheophyta</taxon>
        <taxon>Spermatophyta</taxon>
        <taxon>Magnoliopsida</taxon>
        <taxon>eudicotyledons</taxon>
        <taxon>Gunneridae</taxon>
        <taxon>Pentapetalae</taxon>
        <taxon>asterids</taxon>
        <taxon>lamiids</taxon>
        <taxon>Solanales</taxon>
        <taxon>Solanaceae</taxon>
        <taxon>Solanoideae</taxon>
        <taxon>Capsiceae</taxon>
        <taxon>Capsicum</taxon>
    </lineage>
</organism>
<dbReference type="PANTHER" id="PTHR31973">
    <property type="entry name" value="POLYPROTEIN, PUTATIVE-RELATED"/>
    <property type="match status" value="1"/>
</dbReference>
<dbReference type="STRING" id="33114.A0A2G2VKQ4"/>
<sequence>MRYLGEYARVNHHCGEHLYPFYNATKAYSPEKFSDHFVEFRNNHPEAAFFLEHELGFEKLSRVYFLDNRFDVMITNIAESVNAMLIAEREYPITSIFNSIAKRFGEIFRERRSYVLKYKDKKLVLIAEKILRDNISEGDSFYMENISGYKRQFTVFGSGCIAKVDLLERSCSYRKFDLVKIPCDHAMAALRLKHSENYSLRVYDYSSPLYKVEEYLHTYLESINVVPWE</sequence>
<dbReference type="SMART" id="SM00575">
    <property type="entry name" value="ZnF_PMZ"/>
    <property type="match status" value="1"/>
</dbReference>
<dbReference type="InterPro" id="IPR006564">
    <property type="entry name" value="Znf_PMZ"/>
</dbReference>
<dbReference type="EMBL" id="MLFT02000011">
    <property type="protein sequence ID" value="PHT33566.1"/>
    <property type="molecule type" value="Genomic_DNA"/>
</dbReference>
<protein>
    <recommendedName>
        <fullName evidence="1">Zinc finger PMZ-type domain-containing protein</fullName>
    </recommendedName>
</protein>
<dbReference type="Proteomes" id="UP000224567">
    <property type="component" value="Unassembled WGS sequence"/>
</dbReference>
<comment type="caution">
    <text evidence="2">The sequence shown here is derived from an EMBL/GenBank/DDBJ whole genome shotgun (WGS) entry which is preliminary data.</text>
</comment>
<feature type="domain" description="Zinc finger PMZ-type" evidence="1">
    <location>
        <begin position="169"/>
        <end position="196"/>
    </location>
</feature>
<dbReference type="AlphaFoldDB" id="A0A2G2VKQ4"/>
<evidence type="ECO:0000259" key="1">
    <source>
        <dbReference type="SMART" id="SM00575"/>
    </source>
</evidence>
<gene>
    <name evidence="2" type="ORF">CQW23_25366</name>
</gene>
<evidence type="ECO:0000313" key="3">
    <source>
        <dbReference type="Proteomes" id="UP000224567"/>
    </source>
</evidence>
<dbReference type="GO" id="GO:0008270">
    <property type="term" value="F:zinc ion binding"/>
    <property type="evidence" value="ECO:0007669"/>
    <property type="project" value="InterPro"/>
</dbReference>
<accession>A0A2G2VKQ4</accession>
<proteinExistence type="predicted"/>